<dbReference type="OrthoDB" id="2433183at2"/>
<dbReference type="EMBL" id="SNYJ01000008">
    <property type="protein sequence ID" value="TDQ39063.1"/>
    <property type="molecule type" value="Genomic_DNA"/>
</dbReference>
<organism evidence="2 3">
    <name type="scientific">Aureibacillus halotolerans</name>
    <dbReference type="NCBI Taxonomy" id="1508390"/>
    <lineage>
        <taxon>Bacteria</taxon>
        <taxon>Bacillati</taxon>
        <taxon>Bacillota</taxon>
        <taxon>Bacilli</taxon>
        <taxon>Bacillales</taxon>
        <taxon>Bacillaceae</taxon>
        <taxon>Aureibacillus</taxon>
    </lineage>
</organism>
<keyword evidence="3" id="KW-1185">Reference proteome</keyword>
<comment type="caution">
    <text evidence="2">The sequence shown here is derived from an EMBL/GenBank/DDBJ whole genome shotgun (WGS) entry which is preliminary data.</text>
</comment>
<dbReference type="Pfam" id="PF08378">
    <property type="entry name" value="NERD"/>
    <property type="match status" value="1"/>
</dbReference>
<reference evidence="2 3" key="1">
    <citation type="submission" date="2019-03" db="EMBL/GenBank/DDBJ databases">
        <title>Genomic Encyclopedia of Type Strains, Phase IV (KMG-IV): sequencing the most valuable type-strain genomes for metagenomic binning, comparative biology and taxonomic classification.</title>
        <authorList>
            <person name="Goeker M."/>
        </authorList>
    </citation>
    <scope>NUCLEOTIDE SEQUENCE [LARGE SCALE GENOMIC DNA]</scope>
    <source>
        <strain evidence="2 3">DSM 28697</strain>
    </source>
</reference>
<evidence type="ECO:0000259" key="1">
    <source>
        <dbReference type="Pfam" id="PF08378"/>
    </source>
</evidence>
<proteinExistence type="predicted"/>
<dbReference type="Proteomes" id="UP000295632">
    <property type="component" value="Unassembled WGS sequence"/>
</dbReference>
<sequence>MAQLIKLQDFVSRYESDMFKYPSQFIRLKQQRWRHLKNAHHNQTLVHPENDQSSLKDWGIDDDKKGWQDRVFRLFKKTKEVEEKSPEPFTGTLHEVKSMFLEELFLHQLKWASSTMLEKSYGVNTYKRDSQLQFWLRDLPDNYFVMYKPVIQLNQSVVELDTIIIGPTDIYCVTMIEGEHGAVYETTDASFWMENGKEELKRQNPIQSLQRMEKVLKTICPEKERQMSIKKIVYCPSGFIEASESISFAQYVDLRNEKEWLKKMQSNSTPLKYSQLKVAERLLSQCQTTSVYRSEWESETKEKTK</sequence>
<gene>
    <name evidence="2" type="ORF">EV213_1089</name>
</gene>
<accession>A0A4R6U2U3</accession>
<dbReference type="AlphaFoldDB" id="A0A4R6U2U3"/>
<evidence type="ECO:0000313" key="3">
    <source>
        <dbReference type="Proteomes" id="UP000295632"/>
    </source>
</evidence>
<feature type="domain" description="NERD" evidence="1">
    <location>
        <begin position="131"/>
        <end position="234"/>
    </location>
</feature>
<dbReference type="InterPro" id="IPR011528">
    <property type="entry name" value="NERD"/>
</dbReference>
<protein>
    <submittedName>
        <fullName evidence="2">Nuclease-like protein</fullName>
    </submittedName>
</protein>
<dbReference type="RefSeq" id="WP_133580510.1">
    <property type="nucleotide sequence ID" value="NZ_SNYJ01000008.1"/>
</dbReference>
<evidence type="ECO:0000313" key="2">
    <source>
        <dbReference type="EMBL" id="TDQ39063.1"/>
    </source>
</evidence>
<name>A0A4R6U2U3_9BACI</name>